<keyword evidence="1" id="KW-0472">Membrane</keyword>
<protein>
    <submittedName>
        <fullName evidence="2">Uncharacterized protein</fullName>
    </submittedName>
</protein>
<keyword evidence="3" id="KW-1185">Reference proteome</keyword>
<keyword evidence="1" id="KW-0812">Transmembrane</keyword>
<evidence type="ECO:0000313" key="2">
    <source>
        <dbReference type="EMBL" id="CAE1265545.1"/>
    </source>
</evidence>
<organism evidence="2 3">
    <name type="scientific">Acanthosepion pharaonis</name>
    <name type="common">Pharaoh cuttlefish</name>
    <name type="synonym">Sepia pharaonis</name>
    <dbReference type="NCBI Taxonomy" id="158019"/>
    <lineage>
        <taxon>Eukaryota</taxon>
        <taxon>Metazoa</taxon>
        <taxon>Spiralia</taxon>
        <taxon>Lophotrochozoa</taxon>
        <taxon>Mollusca</taxon>
        <taxon>Cephalopoda</taxon>
        <taxon>Coleoidea</taxon>
        <taxon>Decapodiformes</taxon>
        <taxon>Sepiida</taxon>
        <taxon>Sepiina</taxon>
        <taxon>Sepiidae</taxon>
        <taxon>Acanthosepion</taxon>
    </lineage>
</organism>
<keyword evidence="1" id="KW-1133">Transmembrane helix</keyword>
<proteinExistence type="predicted"/>
<sequence length="178" mass="19529">MTPRLDYTARAHRVSGLLNILPGIIACRIHPIHGVLWLGSPISHLLNPSLPFLAASSPINLPLFREANVLSRNLSFTLSMTSFYSLCSSVVVFFFSFVFLTVLFLYFLFSFPPFIPIIIFIVSLSPLSFPLPSLFPSPLSLPLSPLSFPLSLPLSLSPPSLSLTLSLSLSLSLLRVNS</sequence>
<dbReference type="PROSITE" id="PS51257">
    <property type="entry name" value="PROKAR_LIPOPROTEIN"/>
    <property type="match status" value="1"/>
</dbReference>
<comment type="caution">
    <text evidence="2">The sequence shown here is derived from an EMBL/GenBank/DDBJ whole genome shotgun (WGS) entry which is preliminary data.</text>
</comment>
<name>A0A812CHC0_ACAPH</name>
<reference evidence="2" key="1">
    <citation type="submission" date="2021-01" db="EMBL/GenBank/DDBJ databases">
        <authorList>
            <person name="Li R."/>
            <person name="Bekaert M."/>
        </authorList>
    </citation>
    <scope>NUCLEOTIDE SEQUENCE</scope>
    <source>
        <strain evidence="2">Farmed</strain>
    </source>
</reference>
<accession>A0A812CHC0</accession>
<gene>
    <name evidence="2" type="ORF">SPHA_34750</name>
</gene>
<dbReference type="AlphaFoldDB" id="A0A812CHC0"/>
<dbReference type="Proteomes" id="UP000597762">
    <property type="component" value="Unassembled WGS sequence"/>
</dbReference>
<evidence type="ECO:0000313" key="3">
    <source>
        <dbReference type="Proteomes" id="UP000597762"/>
    </source>
</evidence>
<evidence type="ECO:0000256" key="1">
    <source>
        <dbReference type="SAM" id="Phobius"/>
    </source>
</evidence>
<dbReference type="EMBL" id="CAHIKZ030001480">
    <property type="protein sequence ID" value="CAE1265545.1"/>
    <property type="molecule type" value="Genomic_DNA"/>
</dbReference>
<feature type="transmembrane region" description="Helical" evidence="1">
    <location>
        <begin position="83"/>
        <end position="107"/>
    </location>
</feature>